<sequence>MNNPRIHLFIGILLEEDRDRMYMRVCRRTLRDELNPFEMPPRHFIQLFRLNQEGVVGAIDGTHMEIQAPPQTDEEDPPFVYLNRKGRYSINVMLISDANAKIIGCSARFPGSVHDSAIWQMSQIKNYLRSQYEEHGDKSTHLIGDSGYPLEPCCKAGQGGKFKHIFGILLHSNRNQLDVLSCTDVEQQWGKRKQKTYIDETIKMKEFCHVPKRTNLYLNLNKELFDNNFDLFVKNQPDSTLAKSKNKQFKKQSLSDISALTFKNANDCPAISSTVQISYKRIIKKATEGKIIQNLDFNSECETDLYKKCIFKTESSCIDIMMQPTKSGRIRTMAF</sequence>
<feature type="domain" description="DDE Tnp4" evidence="3">
    <location>
        <begin position="59"/>
        <end position="156"/>
    </location>
</feature>
<evidence type="ECO:0000256" key="1">
    <source>
        <dbReference type="ARBA" id="ARBA00001968"/>
    </source>
</evidence>
<dbReference type="GO" id="GO:0046872">
    <property type="term" value="F:metal ion binding"/>
    <property type="evidence" value="ECO:0007669"/>
    <property type="project" value="UniProtKB-KW"/>
</dbReference>
<keyword evidence="5" id="KW-1185">Reference proteome</keyword>
<evidence type="ECO:0000259" key="3">
    <source>
        <dbReference type="Pfam" id="PF13359"/>
    </source>
</evidence>
<name>A0AAN7SRP8_9COLE</name>
<accession>A0AAN7SRP8</accession>
<proteinExistence type="predicted"/>
<reference evidence="5" key="1">
    <citation type="submission" date="2023-01" db="EMBL/GenBank/DDBJ databases">
        <title>Key to firefly adult light organ development and bioluminescence: homeobox transcription factors regulate luciferase expression and transportation to peroxisome.</title>
        <authorList>
            <person name="Fu X."/>
        </authorList>
    </citation>
    <scope>NUCLEOTIDE SEQUENCE [LARGE SCALE GENOMIC DNA]</scope>
</reference>
<protein>
    <recommendedName>
        <fullName evidence="3">DDE Tnp4 domain-containing protein</fullName>
    </recommendedName>
</protein>
<comment type="cofactor">
    <cofactor evidence="1">
        <name>a divalent metal cation</name>
        <dbReference type="ChEBI" id="CHEBI:60240"/>
    </cofactor>
</comment>
<gene>
    <name evidence="4" type="ORF">RN001_003744</name>
</gene>
<comment type="caution">
    <text evidence="4">The sequence shown here is derived from an EMBL/GenBank/DDBJ whole genome shotgun (WGS) entry which is preliminary data.</text>
</comment>
<dbReference type="Pfam" id="PF13359">
    <property type="entry name" value="DDE_Tnp_4"/>
    <property type="match status" value="1"/>
</dbReference>
<dbReference type="Proteomes" id="UP001353858">
    <property type="component" value="Unassembled WGS sequence"/>
</dbReference>
<dbReference type="InterPro" id="IPR027806">
    <property type="entry name" value="HARBI1_dom"/>
</dbReference>
<organism evidence="4 5">
    <name type="scientific">Aquatica leii</name>
    <dbReference type="NCBI Taxonomy" id="1421715"/>
    <lineage>
        <taxon>Eukaryota</taxon>
        <taxon>Metazoa</taxon>
        <taxon>Ecdysozoa</taxon>
        <taxon>Arthropoda</taxon>
        <taxon>Hexapoda</taxon>
        <taxon>Insecta</taxon>
        <taxon>Pterygota</taxon>
        <taxon>Neoptera</taxon>
        <taxon>Endopterygota</taxon>
        <taxon>Coleoptera</taxon>
        <taxon>Polyphaga</taxon>
        <taxon>Elateriformia</taxon>
        <taxon>Elateroidea</taxon>
        <taxon>Lampyridae</taxon>
        <taxon>Luciolinae</taxon>
        <taxon>Aquatica</taxon>
    </lineage>
</organism>
<keyword evidence="2" id="KW-0479">Metal-binding</keyword>
<evidence type="ECO:0000256" key="2">
    <source>
        <dbReference type="ARBA" id="ARBA00022723"/>
    </source>
</evidence>
<dbReference type="EMBL" id="JARPUR010000001">
    <property type="protein sequence ID" value="KAK4887473.1"/>
    <property type="molecule type" value="Genomic_DNA"/>
</dbReference>
<dbReference type="AlphaFoldDB" id="A0AAN7SRP8"/>
<evidence type="ECO:0000313" key="5">
    <source>
        <dbReference type="Proteomes" id="UP001353858"/>
    </source>
</evidence>
<evidence type="ECO:0000313" key="4">
    <source>
        <dbReference type="EMBL" id="KAK4887473.1"/>
    </source>
</evidence>